<evidence type="ECO:0000256" key="1">
    <source>
        <dbReference type="SAM" id="Phobius"/>
    </source>
</evidence>
<dbReference type="GO" id="GO:0005886">
    <property type="term" value="C:plasma membrane"/>
    <property type="evidence" value="ECO:0007669"/>
    <property type="project" value="InterPro"/>
</dbReference>
<name>X0ZXL8_9ZZZZ</name>
<dbReference type="EMBL" id="BART01000686">
    <property type="protein sequence ID" value="GAG74284.1"/>
    <property type="molecule type" value="Genomic_DNA"/>
</dbReference>
<feature type="transmembrane region" description="Helical" evidence="1">
    <location>
        <begin position="44"/>
        <end position="68"/>
    </location>
</feature>
<accession>X0ZXL8</accession>
<keyword evidence="1" id="KW-1133">Transmembrane helix</keyword>
<dbReference type="PANTHER" id="PTHR34295">
    <property type="entry name" value="BIOTIN TRANSPORTER BIOY"/>
    <property type="match status" value="1"/>
</dbReference>
<keyword evidence="1" id="KW-0812">Transmembrane</keyword>
<dbReference type="PANTHER" id="PTHR34295:SF1">
    <property type="entry name" value="BIOTIN TRANSPORTER BIOY"/>
    <property type="match status" value="1"/>
</dbReference>
<feature type="transmembrane region" description="Helical" evidence="1">
    <location>
        <begin position="130"/>
        <end position="150"/>
    </location>
</feature>
<dbReference type="Gene3D" id="1.10.1760.20">
    <property type="match status" value="1"/>
</dbReference>
<protein>
    <recommendedName>
        <fullName evidence="3">BioY protein</fullName>
    </recommendedName>
</protein>
<dbReference type="PIRSF" id="PIRSF016661">
    <property type="entry name" value="BioY"/>
    <property type="match status" value="1"/>
</dbReference>
<evidence type="ECO:0000313" key="2">
    <source>
        <dbReference type="EMBL" id="GAG74284.1"/>
    </source>
</evidence>
<keyword evidence="1" id="KW-0472">Membrane</keyword>
<gene>
    <name evidence="2" type="ORF">S01H4_02957</name>
</gene>
<dbReference type="AlphaFoldDB" id="X0ZXL8"/>
<feature type="transmembrane region" description="Helical" evidence="1">
    <location>
        <begin position="80"/>
        <end position="110"/>
    </location>
</feature>
<proteinExistence type="predicted"/>
<comment type="caution">
    <text evidence="2">The sequence shown here is derived from an EMBL/GenBank/DDBJ whole genome shotgun (WGS) entry which is preliminary data.</text>
</comment>
<reference evidence="2" key="1">
    <citation type="journal article" date="2014" name="Front. Microbiol.">
        <title>High frequency of phylogenetically diverse reductive dehalogenase-homologous genes in deep subseafloor sedimentary metagenomes.</title>
        <authorList>
            <person name="Kawai M."/>
            <person name="Futagami T."/>
            <person name="Toyoda A."/>
            <person name="Takaki Y."/>
            <person name="Nishi S."/>
            <person name="Hori S."/>
            <person name="Arai W."/>
            <person name="Tsubouchi T."/>
            <person name="Morono Y."/>
            <person name="Uchiyama I."/>
            <person name="Ito T."/>
            <person name="Fujiyama A."/>
            <person name="Inagaki F."/>
            <person name="Takami H."/>
        </authorList>
    </citation>
    <scope>NUCLEOTIDE SEQUENCE</scope>
    <source>
        <strain evidence="2">Expedition CK06-06</strain>
    </source>
</reference>
<organism evidence="2">
    <name type="scientific">marine sediment metagenome</name>
    <dbReference type="NCBI Taxonomy" id="412755"/>
    <lineage>
        <taxon>unclassified sequences</taxon>
        <taxon>metagenomes</taxon>
        <taxon>ecological metagenomes</taxon>
    </lineage>
</organism>
<evidence type="ECO:0008006" key="3">
    <source>
        <dbReference type="Google" id="ProtNLM"/>
    </source>
</evidence>
<sequence>MQVLTVLLSGIFLGSRWALASQTIYVLMGLMGLPVFSGFKNGAIALTGPTGGYIVGFMVAAFVTGYLYENSGTRINNNPLRHLFAGFISCLAGVVVIHLFGFIHLFGYLFSLTGTKSISDTLTKTWKLGAQPFIAIDFLKILIALSILNLNKIKK</sequence>
<dbReference type="Pfam" id="PF02632">
    <property type="entry name" value="BioY"/>
    <property type="match status" value="1"/>
</dbReference>
<dbReference type="InterPro" id="IPR003784">
    <property type="entry name" value="BioY"/>
</dbReference>
<dbReference type="GO" id="GO:0015225">
    <property type="term" value="F:biotin transmembrane transporter activity"/>
    <property type="evidence" value="ECO:0007669"/>
    <property type="project" value="InterPro"/>
</dbReference>